<dbReference type="EMBL" id="GBRH01164212">
    <property type="protein sequence ID" value="JAE33684.1"/>
    <property type="molecule type" value="Transcribed_RNA"/>
</dbReference>
<reference evidence="1" key="1">
    <citation type="submission" date="2014-09" db="EMBL/GenBank/DDBJ databases">
        <authorList>
            <person name="Magalhaes I.L.F."/>
            <person name="Oliveira U."/>
            <person name="Santos F.R."/>
            <person name="Vidigal T.H.D.A."/>
            <person name="Brescovit A.D."/>
            <person name="Santos A.J."/>
        </authorList>
    </citation>
    <scope>NUCLEOTIDE SEQUENCE</scope>
    <source>
        <tissue evidence="1">Shoot tissue taken approximately 20 cm above the soil surface</tissue>
    </source>
</reference>
<reference evidence="1" key="2">
    <citation type="journal article" date="2015" name="Data Brief">
        <title>Shoot transcriptome of the giant reed, Arundo donax.</title>
        <authorList>
            <person name="Barrero R.A."/>
            <person name="Guerrero F.D."/>
            <person name="Moolhuijzen P."/>
            <person name="Goolsby J.A."/>
            <person name="Tidwell J."/>
            <person name="Bellgard S.E."/>
            <person name="Bellgard M.I."/>
        </authorList>
    </citation>
    <scope>NUCLEOTIDE SEQUENCE</scope>
    <source>
        <tissue evidence="1">Shoot tissue taken approximately 20 cm above the soil surface</tissue>
    </source>
</reference>
<accession>A0A0A9HCZ8</accession>
<dbReference type="AlphaFoldDB" id="A0A0A9HCZ8"/>
<organism evidence="1">
    <name type="scientific">Arundo donax</name>
    <name type="common">Giant reed</name>
    <name type="synonym">Donax arundinaceus</name>
    <dbReference type="NCBI Taxonomy" id="35708"/>
    <lineage>
        <taxon>Eukaryota</taxon>
        <taxon>Viridiplantae</taxon>
        <taxon>Streptophyta</taxon>
        <taxon>Embryophyta</taxon>
        <taxon>Tracheophyta</taxon>
        <taxon>Spermatophyta</taxon>
        <taxon>Magnoliopsida</taxon>
        <taxon>Liliopsida</taxon>
        <taxon>Poales</taxon>
        <taxon>Poaceae</taxon>
        <taxon>PACMAD clade</taxon>
        <taxon>Arundinoideae</taxon>
        <taxon>Arundineae</taxon>
        <taxon>Arundo</taxon>
    </lineage>
</organism>
<name>A0A0A9HCZ8_ARUDO</name>
<evidence type="ECO:0000313" key="1">
    <source>
        <dbReference type="EMBL" id="JAE33684.1"/>
    </source>
</evidence>
<protein>
    <submittedName>
        <fullName evidence="1">Uncharacterized protein</fullName>
    </submittedName>
</protein>
<sequence length="66" mass="7762">MTSKNKISLQKYSAKHMIKISVDVDPCEQKKSICFDRHLSNIFHALKRKNKVLRGTSYLRKQNVEK</sequence>
<proteinExistence type="predicted"/>